<dbReference type="Proteomes" id="UP000004030">
    <property type="component" value="Unassembled WGS sequence"/>
</dbReference>
<proteinExistence type="predicted"/>
<protein>
    <submittedName>
        <fullName evidence="1">Uncharacterized protein</fullName>
    </submittedName>
</protein>
<dbReference type="EMBL" id="AGFM01000122">
    <property type="protein sequence ID" value="EHJ57935.1"/>
    <property type="molecule type" value="Genomic_DNA"/>
</dbReference>
<sequence>MTALVRGGWGPGDQYWSALPMARFVQRELIAFLLWNL</sequence>
<accession>G6EKW8</accession>
<comment type="caution">
    <text evidence="1">The sequence shown here is derived from an EMBL/GenBank/DDBJ whole genome shotgun (WGS) entry which is preliminary data.</text>
</comment>
<dbReference type="AlphaFoldDB" id="G6EKW8"/>
<geneLocation type="plasmid" evidence="1">
    <name>pLA1</name>
</geneLocation>
<gene>
    <name evidence="1" type="ORF">NSU_pLA1041</name>
</gene>
<name>G6EKW8_9SPHN</name>
<evidence type="ECO:0000313" key="2">
    <source>
        <dbReference type="Proteomes" id="UP000004030"/>
    </source>
</evidence>
<evidence type="ECO:0000313" key="1">
    <source>
        <dbReference type="EMBL" id="EHJ57935.1"/>
    </source>
</evidence>
<reference evidence="1 2" key="1">
    <citation type="journal article" date="2012" name="J. Bacteriol.">
        <title>Genome sequence of benzo(a)pyrene-degrading bacterium Novosphingobium pentaromativorans US6-1.</title>
        <authorList>
            <person name="Luo Y.R."/>
            <person name="Kang S.G."/>
            <person name="Kim S.J."/>
            <person name="Kim M.R."/>
            <person name="Li N."/>
            <person name="Lee J.H."/>
            <person name="Kwon K.K."/>
        </authorList>
    </citation>
    <scope>NUCLEOTIDE SEQUENCE [LARGE SCALE GENOMIC DNA]</scope>
    <source>
        <strain evidence="1 2">US6-1</strain>
        <plasmid evidence="1">pLA1</plasmid>
    </source>
</reference>
<keyword evidence="1" id="KW-0614">Plasmid</keyword>
<keyword evidence="2" id="KW-1185">Reference proteome</keyword>
<organism evidence="1 2">
    <name type="scientific">Novosphingobium pentaromativorans US6-1</name>
    <dbReference type="NCBI Taxonomy" id="1088721"/>
    <lineage>
        <taxon>Bacteria</taxon>
        <taxon>Pseudomonadati</taxon>
        <taxon>Pseudomonadota</taxon>
        <taxon>Alphaproteobacteria</taxon>
        <taxon>Sphingomonadales</taxon>
        <taxon>Sphingomonadaceae</taxon>
        <taxon>Novosphingobium</taxon>
    </lineage>
</organism>